<dbReference type="Pfam" id="PF00392">
    <property type="entry name" value="GntR"/>
    <property type="match status" value="1"/>
</dbReference>
<name>A0A1X1TN68_9MYCO</name>
<dbReference type="Gene3D" id="1.10.10.10">
    <property type="entry name" value="Winged helix-like DNA-binding domain superfamily/Winged helix DNA-binding domain"/>
    <property type="match status" value="1"/>
</dbReference>
<keyword evidence="1" id="KW-0805">Transcription regulation</keyword>
<dbReference type="InterPro" id="IPR036390">
    <property type="entry name" value="WH_DNA-bd_sf"/>
</dbReference>
<dbReference type="Proteomes" id="UP000467385">
    <property type="component" value="Chromosome"/>
</dbReference>
<dbReference type="PROSITE" id="PS50949">
    <property type="entry name" value="HTH_GNTR"/>
    <property type="match status" value="1"/>
</dbReference>
<dbReference type="SMART" id="SM00345">
    <property type="entry name" value="HTH_GNTR"/>
    <property type="match status" value="1"/>
</dbReference>
<keyword evidence="2" id="KW-0238">DNA-binding</keyword>
<reference evidence="4 5" key="1">
    <citation type="journal article" date="2019" name="Emerg. Microbes Infect.">
        <title>Comprehensive subspecies identification of 175 nontuberculous mycobacteria species based on 7547 genomic profiles.</title>
        <authorList>
            <person name="Matsumoto Y."/>
            <person name="Kinjo T."/>
            <person name="Motooka D."/>
            <person name="Nabeya D."/>
            <person name="Jung N."/>
            <person name="Uechi K."/>
            <person name="Horii T."/>
            <person name="Iida T."/>
            <person name="Fujita J."/>
            <person name="Nakamura S."/>
        </authorList>
    </citation>
    <scope>NUCLEOTIDE SEQUENCE [LARGE SCALE GENOMIC DNA]</scope>
    <source>
        <strain evidence="4 5">JCM 14738</strain>
    </source>
</reference>
<dbReference type="InterPro" id="IPR000524">
    <property type="entry name" value="Tscrpt_reg_HTH_GntR"/>
</dbReference>
<organism evidence="4 5">
    <name type="scientific">Mycobacterium conspicuum</name>
    <dbReference type="NCBI Taxonomy" id="44010"/>
    <lineage>
        <taxon>Bacteria</taxon>
        <taxon>Bacillati</taxon>
        <taxon>Actinomycetota</taxon>
        <taxon>Actinomycetes</taxon>
        <taxon>Mycobacteriales</taxon>
        <taxon>Mycobacteriaceae</taxon>
        <taxon>Mycobacterium</taxon>
    </lineage>
</organism>
<dbReference type="InterPro" id="IPR036388">
    <property type="entry name" value="WH-like_DNA-bd_sf"/>
</dbReference>
<evidence type="ECO:0000256" key="2">
    <source>
        <dbReference type="ARBA" id="ARBA00023125"/>
    </source>
</evidence>
<dbReference type="AlphaFoldDB" id="A0A1X1TN68"/>
<evidence type="ECO:0000313" key="4">
    <source>
        <dbReference type="EMBL" id="BBZ38842.1"/>
    </source>
</evidence>
<dbReference type="PANTHER" id="PTHR43537">
    <property type="entry name" value="TRANSCRIPTIONAL REGULATOR, GNTR FAMILY"/>
    <property type="match status" value="1"/>
</dbReference>
<dbReference type="RefSeq" id="WP_163645804.1">
    <property type="nucleotide sequence ID" value="NZ_AP022613.1"/>
</dbReference>
<dbReference type="PANTHER" id="PTHR43537:SF24">
    <property type="entry name" value="GLUCONATE OPERON TRANSCRIPTIONAL REPRESSOR"/>
    <property type="match status" value="1"/>
</dbReference>
<keyword evidence="5" id="KW-1185">Reference proteome</keyword>
<sequence>MSQPARRLERRSSGELVADHLRRQIISGEMGPGERLTQEEIGAELGVSRVPVREALVILEQEGWVRMEMHRGGRVLPIESSIGDNAEVWNLIFGLVARRAADRLTPELDTQLGDIAVQLGATNDAAAVWNLCEAYLDVIFEAASAPAVAWTLRRVRTMAVDSIFEVVPEALEVSRVGALAVIEAIRDRDGAGAVAAHDAMQAECLRLLVSAFERRRPEQPA</sequence>
<dbReference type="SUPFAM" id="SSF46785">
    <property type="entry name" value="Winged helix' DNA-binding domain"/>
    <property type="match status" value="1"/>
</dbReference>
<dbReference type="GO" id="GO:0003700">
    <property type="term" value="F:DNA-binding transcription factor activity"/>
    <property type="evidence" value="ECO:0007669"/>
    <property type="project" value="InterPro"/>
</dbReference>
<protein>
    <submittedName>
        <fullName evidence="4">GntR family transcriptional regulator</fullName>
    </submittedName>
</protein>
<evidence type="ECO:0000256" key="1">
    <source>
        <dbReference type="ARBA" id="ARBA00023015"/>
    </source>
</evidence>
<evidence type="ECO:0000256" key="3">
    <source>
        <dbReference type="ARBA" id="ARBA00023163"/>
    </source>
</evidence>
<dbReference type="PRINTS" id="PR00035">
    <property type="entry name" value="HTHGNTR"/>
</dbReference>
<dbReference type="CDD" id="cd07377">
    <property type="entry name" value="WHTH_GntR"/>
    <property type="match status" value="1"/>
</dbReference>
<proteinExistence type="predicted"/>
<dbReference type="STRING" id="44010.AWC00_05565"/>
<accession>A0A1X1TN68</accession>
<gene>
    <name evidence="4" type="ORF">MCNS_19050</name>
</gene>
<dbReference type="GO" id="GO:0003677">
    <property type="term" value="F:DNA binding"/>
    <property type="evidence" value="ECO:0007669"/>
    <property type="project" value="UniProtKB-KW"/>
</dbReference>
<dbReference type="SUPFAM" id="SSF48008">
    <property type="entry name" value="GntR ligand-binding domain-like"/>
    <property type="match status" value="1"/>
</dbReference>
<dbReference type="InterPro" id="IPR008920">
    <property type="entry name" value="TF_FadR/GntR_C"/>
</dbReference>
<dbReference type="EMBL" id="AP022613">
    <property type="protein sequence ID" value="BBZ38842.1"/>
    <property type="molecule type" value="Genomic_DNA"/>
</dbReference>
<keyword evidence="3" id="KW-0804">Transcription</keyword>
<dbReference type="Gene3D" id="1.20.120.530">
    <property type="entry name" value="GntR ligand-binding domain-like"/>
    <property type="match status" value="1"/>
</dbReference>
<evidence type="ECO:0000313" key="5">
    <source>
        <dbReference type="Proteomes" id="UP000467385"/>
    </source>
</evidence>